<dbReference type="RefSeq" id="WP_009980655.1">
    <property type="nucleotide sequence ID" value="NZ_CGFB01000008.1"/>
</dbReference>
<dbReference type="AlphaFoldDB" id="A0AA40J7M2"/>
<feature type="region of interest" description="Disordered" evidence="1">
    <location>
        <begin position="159"/>
        <end position="198"/>
    </location>
</feature>
<dbReference type="EMBL" id="JQIM01000010">
    <property type="protein sequence ID" value="KGX05353.1"/>
    <property type="molecule type" value="Genomic_DNA"/>
</dbReference>
<comment type="caution">
    <text evidence="2">The sequence shown here is derived from an EMBL/GenBank/DDBJ whole genome shotgun (WGS) entry which is preliminary data.</text>
</comment>
<evidence type="ECO:0000313" key="2">
    <source>
        <dbReference type="EMBL" id="KGX05353.1"/>
    </source>
</evidence>
<accession>A0AA40J7M2</accession>
<proteinExistence type="predicted"/>
<name>A0AA40J7M2_BURPE</name>
<gene>
    <name evidence="2" type="ORF">Y036_552</name>
</gene>
<dbReference type="Gene3D" id="3.40.50.360">
    <property type="match status" value="1"/>
</dbReference>
<reference evidence="2 3" key="1">
    <citation type="submission" date="2014-08" db="EMBL/GenBank/DDBJ databases">
        <authorList>
            <person name="Bunnell A."/>
            <person name="Chain P.S."/>
            <person name="Chertkov O."/>
            <person name="Currie B.J."/>
            <person name="Daligault H.E."/>
            <person name="Davenport K.W."/>
            <person name="Davis C."/>
            <person name="Gleasner C.D."/>
            <person name="Johnson S.L."/>
            <person name="Kaestli M."/>
            <person name="Koren S."/>
            <person name="Kunde Y.A."/>
            <person name="Mayo M."/>
            <person name="McMurry K.K."/>
            <person name="Price E.P."/>
            <person name="Reitenga K.G."/>
            <person name="Robison R."/>
            <person name="Rosovitz M.J."/>
            <person name="Sarovich D.S."/>
            <person name="Teshima H."/>
        </authorList>
    </citation>
    <scope>NUCLEOTIDE SEQUENCE [LARGE SCALE GENOMIC DNA]</scope>
    <source>
        <strain evidence="2 3">MSHR44</strain>
    </source>
</reference>
<evidence type="ECO:0000256" key="1">
    <source>
        <dbReference type="SAM" id="MobiDB-lite"/>
    </source>
</evidence>
<feature type="compositionally biased region" description="Low complexity" evidence="1">
    <location>
        <begin position="189"/>
        <end position="198"/>
    </location>
</feature>
<dbReference type="SUPFAM" id="SSF52218">
    <property type="entry name" value="Flavoproteins"/>
    <property type="match status" value="1"/>
</dbReference>
<sequence>MNGRRIGPAVGLPMSQGRRDGLRRCRPSRPVVGSRLAGLSIPIPRIGANEAIEFAPRACEPEFAARRRGMNGAFHRRRQYTGYMAGVSAEFKAFEEATSGAVMTKGFLWRSKIAAGFTNSGAHAGDKLSMLMQLALFAVRYGMHWVNLGLPPVNDSTAGSPAELNRLGFGRGAGAQSNTDQGPDAAPPEQSEQSEQSE</sequence>
<protein>
    <submittedName>
        <fullName evidence="2">Tryptophan repressor binding protein</fullName>
    </submittedName>
</protein>
<organism evidence="2 3">
    <name type="scientific">Burkholderia pseudomallei</name>
    <name type="common">Pseudomonas pseudomallei</name>
    <dbReference type="NCBI Taxonomy" id="28450"/>
    <lineage>
        <taxon>Bacteria</taxon>
        <taxon>Pseudomonadati</taxon>
        <taxon>Pseudomonadota</taxon>
        <taxon>Betaproteobacteria</taxon>
        <taxon>Burkholderiales</taxon>
        <taxon>Burkholderiaceae</taxon>
        <taxon>Burkholderia</taxon>
        <taxon>pseudomallei group</taxon>
    </lineage>
</organism>
<feature type="region of interest" description="Disordered" evidence="1">
    <location>
        <begin position="1"/>
        <end position="21"/>
    </location>
</feature>
<dbReference type="Proteomes" id="UP000030475">
    <property type="component" value="Unassembled WGS sequence"/>
</dbReference>
<evidence type="ECO:0000313" key="3">
    <source>
        <dbReference type="Proteomes" id="UP000030475"/>
    </source>
</evidence>
<dbReference type="InterPro" id="IPR029039">
    <property type="entry name" value="Flavoprotein-like_sf"/>
</dbReference>